<comment type="caution">
    <text evidence="1">The sequence shown here is derived from an EMBL/GenBank/DDBJ whole genome shotgun (WGS) entry which is preliminary data.</text>
</comment>
<dbReference type="HOGENOM" id="CLU_1530328_0_0_9"/>
<name>N1ZQB5_9FIRM</name>
<dbReference type="EMBL" id="AQFT01000171">
    <property type="protein sequence ID" value="EMZ19207.1"/>
    <property type="molecule type" value="Genomic_DNA"/>
</dbReference>
<keyword evidence="2" id="KW-1185">Reference proteome</keyword>
<evidence type="ECO:0000313" key="1">
    <source>
        <dbReference type="EMBL" id="EMZ19207.1"/>
    </source>
</evidence>
<protein>
    <submittedName>
        <fullName evidence="1">Uncharacterized protein</fullName>
    </submittedName>
</protein>
<proteinExistence type="predicted"/>
<dbReference type="AlphaFoldDB" id="N1ZQB5"/>
<gene>
    <name evidence="1" type="ORF">C823_05625</name>
</gene>
<accession>N1ZQB5</accession>
<organism evidence="1 2">
    <name type="scientific">Eubacterium plexicaudatum ASF492</name>
    <dbReference type="NCBI Taxonomy" id="1235802"/>
    <lineage>
        <taxon>Bacteria</taxon>
        <taxon>Bacillati</taxon>
        <taxon>Bacillota</taxon>
        <taxon>Clostridia</taxon>
        <taxon>Eubacteriales</taxon>
        <taxon>Eubacteriaceae</taxon>
        <taxon>Eubacterium</taxon>
    </lineage>
</organism>
<sequence>MNPLLLKNAVEFFLSSYSMIEIARCYPNYKKDQIIASQCIDFIASDGTMIDLKVLKTGVEAAYGRKPNGKYSILTPGLIMGYVNILNIPQYAENRMILLFIRQRELTYRNPILAMNGKTYESVRTGCAYGLEFWNAVIQTDAEGIRLCSYKCITDDILSGAGLYSTGCTVQPFPT</sequence>
<dbReference type="Proteomes" id="UP000012589">
    <property type="component" value="Unassembled WGS sequence"/>
</dbReference>
<dbReference type="PATRIC" id="fig|1235802.3.peg.5938"/>
<reference evidence="1 2" key="1">
    <citation type="journal article" date="2014" name="Genome Announc.">
        <title>Draft genome sequences of the altered schaedler flora, a defined bacterial community from gnotobiotic mice.</title>
        <authorList>
            <person name="Wannemuehler M.J."/>
            <person name="Overstreet A.M."/>
            <person name="Ward D.V."/>
            <person name="Phillips G.J."/>
        </authorList>
    </citation>
    <scope>NUCLEOTIDE SEQUENCE [LARGE SCALE GENOMIC DNA]</scope>
    <source>
        <strain evidence="1 2">ASF492</strain>
    </source>
</reference>
<evidence type="ECO:0000313" key="2">
    <source>
        <dbReference type="Proteomes" id="UP000012589"/>
    </source>
</evidence>